<name>A0A835ZEB4_9STRA</name>
<dbReference type="Proteomes" id="UP000664859">
    <property type="component" value="Unassembled WGS sequence"/>
</dbReference>
<comment type="caution">
    <text evidence="1">The sequence shown here is derived from an EMBL/GenBank/DDBJ whole genome shotgun (WGS) entry which is preliminary data.</text>
</comment>
<proteinExistence type="predicted"/>
<organism evidence="1 2">
    <name type="scientific">Tribonema minus</name>
    <dbReference type="NCBI Taxonomy" id="303371"/>
    <lineage>
        <taxon>Eukaryota</taxon>
        <taxon>Sar</taxon>
        <taxon>Stramenopiles</taxon>
        <taxon>Ochrophyta</taxon>
        <taxon>PX clade</taxon>
        <taxon>Xanthophyceae</taxon>
        <taxon>Tribonematales</taxon>
        <taxon>Tribonemataceae</taxon>
        <taxon>Tribonema</taxon>
    </lineage>
</organism>
<keyword evidence="2" id="KW-1185">Reference proteome</keyword>
<accession>A0A835ZEB4</accession>
<dbReference type="EMBL" id="JAFCMP010000021">
    <property type="protein sequence ID" value="KAG5191386.1"/>
    <property type="molecule type" value="Genomic_DNA"/>
</dbReference>
<evidence type="ECO:0000313" key="2">
    <source>
        <dbReference type="Proteomes" id="UP000664859"/>
    </source>
</evidence>
<protein>
    <submittedName>
        <fullName evidence="1">Uncharacterized protein</fullName>
    </submittedName>
</protein>
<evidence type="ECO:0000313" key="1">
    <source>
        <dbReference type="EMBL" id="KAG5191386.1"/>
    </source>
</evidence>
<reference evidence="1" key="1">
    <citation type="submission" date="2021-02" db="EMBL/GenBank/DDBJ databases">
        <title>First Annotated Genome of the Yellow-green Alga Tribonema minus.</title>
        <authorList>
            <person name="Mahan K.M."/>
        </authorList>
    </citation>
    <scope>NUCLEOTIDE SEQUENCE</scope>
    <source>
        <strain evidence="1">UTEX B ZZ1240</strain>
    </source>
</reference>
<dbReference type="AlphaFoldDB" id="A0A835ZEB4"/>
<sequence length="286" mass="31959">MPVELAEVFKSLVVENEPAVASRLFEATQGTICKRRRYDDDSDVAQHKFRRGSQSTLSYTPDLLYAIENHIETGCVGTASGAATPTEHATDSGISKLSLAQVLLTSAIAVTAESARVGEPTLDIEGLQPTLLLYRYADYVRPTSEQMEQMEEHYKRAVEKDSHWREFNHWRGLLDPRKFWKEIAVVALYFAAGTSVAVELETLFEVTSTVLRPSLPWIVQNEPTLATLLYEIFPGIKNHVPTNQWKRGFVNAAYAVGLAATTETPFLLQRYYELAAGGVGAKPWHR</sequence>
<gene>
    <name evidence="1" type="ORF">JKP88DRAFT_285369</name>
</gene>